<dbReference type="STRING" id="1291764.GCA_001311235_02795"/>
<accession>A0A2A5RIA0</accession>
<evidence type="ECO:0000259" key="2">
    <source>
        <dbReference type="Pfam" id="PF21766"/>
    </source>
</evidence>
<evidence type="ECO:0000313" key="3">
    <source>
        <dbReference type="EMBL" id="PCR98857.1"/>
    </source>
</evidence>
<comment type="caution">
    <text evidence="3">The sequence shown here is derived from an EMBL/GenBank/DDBJ whole genome shotgun (WGS) entry which is preliminary data.</text>
</comment>
<protein>
    <submittedName>
        <fullName evidence="3">Uncharacterized protein</fullName>
    </submittedName>
</protein>
<feature type="domain" description="Distal tail protein N-terminal" evidence="1">
    <location>
        <begin position="3"/>
        <end position="134"/>
    </location>
</feature>
<organism evidence="3 4">
    <name type="scientific">Lactococcus fujiensis JCM 16395</name>
    <dbReference type="NCBI Taxonomy" id="1291764"/>
    <lineage>
        <taxon>Bacteria</taxon>
        <taxon>Bacillati</taxon>
        <taxon>Bacillota</taxon>
        <taxon>Bacilli</taxon>
        <taxon>Lactobacillales</taxon>
        <taxon>Streptococcaceae</taxon>
        <taxon>Lactococcus</taxon>
    </lineage>
</organism>
<keyword evidence="4" id="KW-1185">Reference proteome</keyword>
<dbReference type="EMBL" id="JXJU01000019">
    <property type="protein sequence ID" value="PCR98857.1"/>
    <property type="molecule type" value="Genomic_DNA"/>
</dbReference>
<dbReference type="Proteomes" id="UP000218181">
    <property type="component" value="Unassembled WGS sequence"/>
</dbReference>
<feature type="domain" description="Distal tail protein C-terminal" evidence="2">
    <location>
        <begin position="136"/>
        <end position="305"/>
    </location>
</feature>
<dbReference type="InterPro" id="IPR031899">
    <property type="entry name" value="Dit_N"/>
</dbReference>
<dbReference type="Pfam" id="PF16774">
    <property type="entry name" value="Dit_N"/>
    <property type="match status" value="1"/>
</dbReference>
<dbReference type="AlphaFoldDB" id="A0A2A5RIA0"/>
<dbReference type="Gene3D" id="2.40.30.210">
    <property type="match status" value="2"/>
</dbReference>
<proteinExistence type="predicted"/>
<dbReference type="Gene3D" id="2.60.120.880">
    <property type="match status" value="1"/>
</dbReference>
<dbReference type="OrthoDB" id="8477354at2"/>
<reference evidence="3 4" key="1">
    <citation type="submission" date="2014-12" db="EMBL/GenBank/DDBJ databases">
        <title>Draft genome sequences of 10 type strains of Lactococcus.</title>
        <authorList>
            <person name="Sun Z."/>
            <person name="Zhong Z."/>
            <person name="Liu W."/>
            <person name="Zhang W."/>
            <person name="Zhang H."/>
        </authorList>
    </citation>
    <scope>NUCLEOTIDE SEQUENCE [LARGE SCALE GENOMIC DNA]</scope>
    <source>
        <strain evidence="3 4">JCM 16395</strain>
    </source>
</reference>
<evidence type="ECO:0000313" key="4">
    <source>
        <dbReference type="Proteomes" id="UP000218181"/>
    </source>
</evidence>
<dbReference type="InterPro" id="IPR048272">
    <property type="entry name" value="Dit_C"/>
</dbReference>
<dbReference type="RefSeq" id="WP_054639833.1">
    <property type="nucleotide sequence ID" value="NZ_BBAL01000013.1"/>
</dbReference>
<name>A0A2A5RIA0_9LACT</name>
<gene>
    <name evidence="3" type="ORF">RT41_GL000641</name>
</gene>
<dbReference type="Pfam" id="PF21766">
    <property type="entry name" value="Dit_C"/>
    <property type="match status" value="1"/>
</dbReference>
<evidence type="ECO:0000259" key="1">
    <source>
        <dbReference type="Pfam" id="PF16774"/>
    </source>
</evidence>
<sequence length="305" mass="34389">MTVRQFKIHTDLDSESDEVIDVTNGLIRFYEPSNLGMSVSNNIWQSDGIGVKGYSETNQPSISFKLITLANTRSDNYALIRDFIQKIISFEFVTLEYTTDIFTVYADVAISEQTKTEGYGRNGQFEETIAFDCITKWYTYEKLEFGSVSNGSVVEGLSKIYSGTDMGYHYSSKPEYTYFGETNVDRLNRGEFTSNTFGITAKLIPTLSTGVDNGGSFGISFANQDFNEYTAIVFTMSKTPNYIQLNTDVNDEYYLADFDGSGTGVNVFTSLDFQRYRSRLFQKGAVSLINCDSVEINIKRKVDFI</sequence>